<reference evidence="4 5" key="1">
    <citation type="submission" date="2019-01" db="EMBL/GenBank/DDBJ databases">
        <title>Draft genome sequences of the type strains of six Macrococcus species.</title>
        <authorList>
            <person name="Mazhar S."/>
            <person name="Altermann E."/>
            <person name="Hill C."/>
            <person name="Mcauliffe O."/>
        </authorList>
    </citation>
    <scope>NUCLEOTIDE SEQUENCE [LARGE SCALE GENOMIC DNA]</scope>
    <source>
        <strain evidence="4 5">CCM4815</strain>
    </source>
</reference>
<dbReference type="Pfam" id="PF03976">
    <property type="entry name" value="PPK2"/>
    <property type="match status" value="1"/>
</dbReference>
<evidence type="ECO:0000313" key="5">
    <source>
        <dbReference type="Proteomes" id="UP000294802"/>
    </source>
</evidence>
<comment type="caution">
    <text evidence="4">The sequence shown here is derived from an EMBL/GenBank/DDBJ whole genome shotgun (WGS) entry which is preliminary data.</text>
</comment>
<dbReference type="SUPFAM" id="SSF52540">
    <property type="entry name" value="P-loop containing nucleoside triphosphate hydrolases"/>
    <property type="match status" value="1"/>
</dbReference>
<dbReference type="InterPro" id="IPR022488">
    <property type="entry name" value="PPK2-related"/>
</dbReference>
<dbReference type="InterPro" id="IPR027417">
    <property type="entry name" value="P-loop_NTPase"/>
</dbReference>
<accession>A0A4R6BX04</accession>
<sequence length="286" mass="34185">MTNNAYQVPVNKAIKLADYPASEGKQQDNDYIRDEIIPELVAELKELHLKLHAEEENGILVVLQALDAAGKDETISYIFSNLNAQGLKTTSFKKPSEEESKHDYMWRLHDGLPARGEIAILNRSYYEEVIVTRVHDLVKDIEMPEYVEKEDVWKLRYRQINDYERYLHENGFYVVKFFFNMSKDKQRERLLERMKNPEKNWEFSFNDVKEREHWDTYQQIFEEMLQETSTEYSPWYIMPADDEWHSRSIVSKVMIELLKEINPKFPEIGGEDKEELDKYIKQLEQE</sequence>
<dbReference type="InterPro" id="IPR022300">
    <property type="entry name" value="PPK2-rel_1"/>
</dbReference>
<keyword evidence="2" id="KW-0418">Kinase</keyword>
<evidence type="ECO:0000313" key="4">
    <source>
        <dbReference type="EMBL" id="TDM12735.1"/>
    </source>
</evidence>
<feature type="domain" description="Polyphosphate kinase-2-related" evidence="3">
    <location>
        <begin position="39"/>
        <end position="263"/>
    </location>
</feature>
<evidence type="ECO:0000256" key="2">
    <source>
        <dbReference type="ARBA" id="ARBA00022777"/>
    </source>
</evidence>
<dbReference type="PIRSF" id="PIRSF028756">
    <property type="entry name" value="PPK2_prd"/>
    <property type="match status" value="1"/>
</dbReference>
<name>A0A4R6BX04_9STAP</name>
<keyword evidence="5" id="KW-1185">Reference proteome</keyword>
<dbReference type="AlphaFoldDB" id="A0A4R6BX04"/>
<organism evidence="4 5">
    <name type="scientific">Macrococcus lamae</name>
    <dbReference type="NCBI Taxonomy" id="198484"/>
    <lineage>
        <taxon>Bacteria</taxon>
        <taxon>Bacillati</taxon>
        <taxon>Bacillota</taxon>
        <taxon>Bacilli</taxon>
        <taxon>Bacillales</taxon>
        <taxon>Staphylococcaceae</taxon>
        <taxon>Macrococcus</taxon>
    </lineage>
</organism>
<keyword evidence="1 4" id="KW-0808">Transferase</keyword>
<dbReference type="NCBIfam" id="TIGR03709">
    <property type="entry name" value="PPK2_rel_1"/>
    <property type="match status" value="1"/>
</dbReference>
<dbReference type="RefSeq" id="WP_133442950.1">
    <property type="nucleotide sequence ID" value="NZ_SCWB01000002.1"/>
</dbReference>
<evidence type="ECO:0000259" key="3">
    <source>
        <dbReference type="Pfam" id="PF03976"/>
    </source>
</evidence>
<dbReference type="EMBL" id="SCWB01000002">
    <property type="protein sequence ID" value="TDM12735.1"/>
    <property type="molecule type" value="Genomic_DNA"/>
</dbReference>
<dbReference type="PANTHER" id="PTHR34383">
    <property type="entry name" value="POLYPHOSPHATE:AMP PHOSPHOTRANSFERASE-RELATED"/>
    <property type="match status" value="1"/>
</dbReference>
<dbReference type="Gene3D" id="3.40.50.300">
    <property type="entry name" value="P-loop containing nucleotide triphosphate hydrolases"/>
    <property type="match status" value="1"/>
</dbReference>
<dbReference type="OrthoDB" id="9775224at2"/>
<gene>
    <name evidence="4" type="ORF">ERX29_01660</name>
</gene>
<dbReference type="Proteomes" id="UP000294802">
    <property type="component" value="Unassembled WGS sequence"/>
</dbReference>
<evidence type="ECO:0000256" key="1">
    <source>
        <dbReference type="ARBA" id="ARBA00022679"/>
    </source>
</evidence>
<proteinExistence type="predicted"/>
<dbReference type="GO" id="GO:0008976">
    <property type="term" value="F:polyphosphate kinase activity"/>
    <property type="evidence" value="ECO:0007669"/>
    <property type="project" value="InterPro"/>
</dbReference>
<dbReference type="PANTHER" id="PTHR34383:SF3">
    <property type="entry name" value="POLYPHOSPHATE:AMP PHOSPHOTRANSFERASE"/>
    <property type="match status" value="1"/>
</dbReference>
<protein>
    <submittedName>
        <fullName evidence="4">Polyphosphate--nucleotide phosphotransferase</fullName>
    </submittedName>
</protein>
<dbReference type="InterPro" id="IPR016898">
    <property type="entry name" value="Polyphosphate_phosphotransfera"/>
</dbReference>
<dbReference type="GO" id="GO:0006797">
    <property type="term" value="P:polyphosphate metabolic process"/>
    <property type="evidence" value="ECO:0007669"/>
    <property type="project" value="InterPro"/>
</dbReference>